<dbReference type="Gene3D" id="3.10.620.30">
    <property type="match status" value="1"/>
</dbReference>
<dbReference type="Proteomes" id="UP000298588">
    <property type="component" value="Chromosome"/>
</dbReference>
<sequence>MDFGTGWTKWAAGALSAGMILLSPLDMVEASQRQASLSEMGATTAPIGWVQFCRDNPADCAARPQRTEAVTLNRAAWAQLVQINTHVNSIIEPMTDMEQYGVEERWTYPTSGRGDCEDYVLLKKQLLIRAGLPAGALHVTVVRDRKGDGHAILTVRTDRGDYVLDNENDEIRLWHATGYRFVKRQTAQDPNRWVTIGPASDPAAVASR</sequence>
<evidence type="ECO:0000313" key="1">
    <source>
        <dbReference type="EMBL" id="QCK87939.1"/>
    </source>
</evidence>
<dbReference type="PANTHER" id="PTHR39327">
    <property type="match status" value="1"/>
</dbReference>
<dbReference type="PANTHER" id="PTHR39327:SF1">
    <property type="entry name" value="BLR5470 PROTEIN"/>
    <property type="match status" value="1"/>
</dbReference>
<reference evidence="1 2" key="1">
    <citation type="submission" date="2019-04" db="EMBL/GenBank/DDBJ databases">
        <title>Phreatobacter aquaticus sp. nov.</title>
        <authorList>
            <person name="Choi A."/>
            <person name="Baek K."/>
        </authorList>
    </citation>
    <scope>NUCLEOTIDE SEQUENCE [LARGE SCALE GENOMIC DNA]</scope>
    <source>
        <strain evidence="1 2">NMCR1094</strain>
    </source>
</reference>
<dbReference type="Pfam" id="PF06035">
    <property type="entry name" value="Peptidase_C93"/>
    <property type="match status" value="1"/>
</dbReference>
<gene>
    <name evidence="1" type="ORF">E8L99_20365</name>
</gene>
<dbReference type="AlphaFoldDB" id="A0A4D7QR11"/>
<protein>
    <submittedName>
        <fullName evidence="1">Transglutaminase</fullName>
    </submittedName>
</protein>
<organism evidence="1 2">
    <name type="scientific">Phreatobacter aquaticus</name>
    <dbReference type="NCBI Taxonomy" id="2570229"/>
    <lineage>
        <taxon>Bacteria</taxon>
        <taxon>Pseudomonadati</taxon>
        <taxon>Pseudomonadota</taxon>
        <taxon>Alphaproteobacteria</taxon>
        <taxon>Hyphomicrobiales</taxon>
        <taxon>Phreatobacteraceae</taxon>
        <taxon>Phreatobacter</taxon>
    </lineage>
</organism>
<dbReference type="OrthoDB" id="7206808at2"/>
<keyword evidence="2" id="KW-1185">Reference proteome</keyword>
<dbReference type="KEGG" id="paqt:E8L99_20365"/>
<proteinExistence type="predicted"/>
<name>A0A4D7QR11_9HYPH</name>
<dbReference type="EMBL" id="CP039865">
    <property type="protein sequence ID" value="QCK87939.1"/>
    <property type="molecule type" value="Genomic_DNA"/>
</dbReference>
<accession>A0A4D7QR11</accession>
<evidence type="ECO:0000313" key="2">
    <source>
        <dbReference type="Proteomes" id="UP000298588"/>
    </source>
</evidence>
<dbReference type="InterPro" id="IPR010319">
    <property type="entry name" value="Transglutaminase-like_Cys_pept"/>
</dbReference>